<dbReference type="Gramene" id="TuG1812G0600000576.01.T01">
    <property type="protein sequence ID" value="TuG1812G0600000576.01.T01"/>
    <property type="gene ID" value="TuG1812G0600000576.01"/>
</dbReference>
<protein>
    <submittedName>
        <fullName evidence="1">Uncharacterized protein</fullName>
    </submittedName>
</protein>
<proteinExistence type="predicted"/>
<dbReference type="Gramene" id="TuG1812G0600000576.01.T02">
    <property type="protein sequence ID" value="TuG1812G0600000576.01.T02"/>
    <property type="gene ID" value="TuG1812G0600000576.01"/>
</dbReference>
<accession>A0A8R7QJS0</accession>
<evidence type="ECO:0000313" key="1">
    <source>
        <dbReference type="EnsemblPlants" id="TuG1812G0600000576.01.T01"/>
    </source>
</evidence>
<reference evidence="2" key="1">
    <citation type="journal article" date="2013" name="Nature">
        <title>Draft genome of the wheat A-genome progenitor Triticum urartu.</title>
        <authorList>
            <person name="Ling H.Q."/>
            <person name="Zhao S."/>
            <person name="Liu D."/>
            <person name="Wang J."/>
            <person name="Sun H."/>
            <person name="Zhang C."/>
            <person name="Fan H."/>
            <person name="Li D."/>
            <person name="Dong L."/>
            <person name="Tao Y."/>
            <person name="Gao C."/>
            <person name="Wu H."/>
            <person name="Li Y."/>
            <person name="Cui Y."/>
            <person name="Guo X."/>
            <person name="Zheng S."/>
            <person name="Wang B."/>
            <person name="Yu K."/>
            <person name="Liang Q."/>
            <person name="Yang W."/>
            <person name="Lou X."/>
            <person name="Chen J."/>
            <person name="Feng M."/>
            <person name="Jian J."/>
            <person name="Zhang X."/>
            <person name="Luo G."/>
            <person name="Jiang Y."/>
            <person name="Liu J."/>
            <person name="Wang Z."/>
            <person name="Sha Y."/>
            <person name="Zhang B."/>
            <person name="Wu H."/>
            <person name="Tang D."/>
            <person name="Shen Q."/>
            <person name="Xue P."/>
            <person name="Zou S."/>
            <person name="Wang X."/>
            <person name="Liu X."/>
            <person name="Wang F."/>
            <person name="Yang Y."/>
            <person name="An X."/>
            <person name="Dong Z."/>
            <person name="Zhang K."/>
            <person name="Zhang X."/>
            <person name="Luo M.C."/>
            <person name="Dvorak J."/>
            <person name="Tong Y."/>
            <person name="Wang J."/>
            <person name="Yang H."/>
            <person name="Li Z."/>
            <person name="Wang D."/>
            <person name="Zhang A."/>
            <person name="Wang J."/>
        </authorList>
    </citation>
    <scope>NUCLEOTIDE SEQUENCE</scope>
    <source>
        <strain evidence="2">cv. G1812</strain>
    </source>
</reference>
<dbReference type="AlphaFoldDB" id="A0A8R7QJS0"/>
<name>A0A8R7QJS0_TRIUA</name>
<reference evidence="1" key="3">
    <citation type="submission" date="2022-06" db="UniProtKB">
        <authorList>
            <consortium name="EnsemblPlants"/>
        </authorList>
    </citation>
    <scope>IDENTIFICATION</scope>
</reference>
<organism evidence="1 2">
    <name type="scientific">Triticum urartu</name>
    <name type="common">Red wild einkorn</name>
    <name type="synonym">Crithodium urartu</name>
    <dbReference type="NCBI Taxonomy" id="4572"/>
    <lineage>
        <taxon>Eukaryota</taxon>
        <taxon>Viridiplantae</taxon>
        <taxon>Streptophyta</taxon>
        <taxon>Embryophyta</taxon>
        <taxon>Tracheophyta</taxon>
        <taxon>Spermatophyta</taxon>
        <taxon>Magnoliopsida</taxon>
        <taxon>Liliopsida</taxon>
        <taxon>Poales</taxon>
        <taxon>Poaceae</taxon>
        <taxon>BOP clade</taxon>
        <taxon>Pooideae</taxon>
        <taxon>Triticodae</taxon>
        <taxon>Triticeae</taxon>
        <taxon>Triticinae</taxon>
        <taxon>Triticum</taxon>
    </lineage>
</organism>
<reference evidence="1" key="2">
    <citation type="submission" date="2018-03" db="EMBL/GenBank/DDBJ databases">
        <title>The Triticum urartu genome reveals the dynamic nature of wheat genome evolution.</title>
        <authorList>
            <person name="Ling H."/>
            <person name="Ma B."/>
            <person name="Shi X."/>
            <person name="Liu H."/>
            <person name="Dong L."/>
            <person name="Sun H."/>
            <person name="Cao Y."/>
            <person name="Gao Q."/>
            <person name="Zheng S."/>
            <person name="Li Y."/>
            <person name="Yu Y."/>
            <person name="Du H."/>
            <person name="Qi M."/>
            <person name="Li Y."/>
            <person name="Yu H."/>
            <person name="Cui Y."/>
            <person name="Wang N."/>
            <person name="Chen C."/>
            <person name="Wu H."/>
            <person name="Zhao Y."/>
            <person name="Zhang J."/>
            <person name="Li Y."/>
            <person name="Zhou W."/>
            <person name="Zhang B."/>
            <person name="Hu W."/>
            <person name="Eijk M."/>
            <person name="Tang J."/>
            <person name="Witsenboer H."/>
            <person name="Zhao S."/>
            <person name="Li Z."/>
            <person name="Zhang A."/>
            <person name="Wang D."/>
            <person name="Liang C."/>
        </authorList>
    </citation>
    <scope>NUCLEOTIDE SEQUENCE [LARGE SCALE GENOMIC DNA]</scope>
    <source>
        <strain evidence="1">cv. G1812</strain>
    </source>
</reference>
<keyword evidence="2" id="KW-1185">Reference proteome</keyword>
<dbReference type="EnsemblPlants" id="TuG1812G0600000576.01.T01">
    <property type="protein sequence ID" value="TuG1812G0600000576.01.T01"/>
    <property type="gene ID" value="TuG1812G0600000576.01"/>
</dbReference>
<sequence>GFYLLCSAASFRDNSSKVKSDKTKGLLFGFSIYASSSLVEKLRHSVLGHSVASASMNSILHSVHDLGSTLDLHSFVPFKDSLDPSMQSSHMRVLWHPLPVHKSGFHPGTIHFCTLVVLTPTLVGFLPVL</sequence>
<evidence type="ECO:0000313" key="2">
    <source>
        <dbReference type="Proteomes" id="UP000015106"/>
    </source>
</evidence>
<dbReference type="EnsemblPlants" id="TuG1812G0600000576.01.T02">
    <property type="protein sequence ID" value="TuG1812G0600000576.01.T02"/>
    <property type="gene ID" value="TuG1812G0600000576.01"/>
</dbReference>
<dbReference type="Proteomes" id="UP000015106">
    <property type="component" value="Chromosome 6"/>
</dbReference>